<accession>A0ABT4PED6</accession>
<dbReference type="RefSeq" id="WP_269876409.1">
    <property type="nucleotide sequence ID" value="NZ_JAPZVM010000001.1"/>
</dbReference>
<dbReference type="SUPFAM" id="SSF47413">
    <property type="entry name" value="lambda repressor-like DNA-binding domains"/>
    <property type="match status" value="1"/>
</dbReference>
<reference evidence="3" key="1">
    <citation type="submission" date="2022-12" db="EMBL/GenBank/DDBJ databases">
        <title>Phocaeicola acetigenes sp. nov., isolated feces from a healthy human.</title>
        <authorList>
            <person name="Do H."/>
            <person name="Ha Y.B."/>
            <person name="Kim J.-S."/>
            <person name="Suh M.K."/>
            <person name="Kim H.S."/>
            <person name="Lee J.-S."/>
        </authorList>
    </citation>
    <scope>NUCLEOTIDE SEQUENCE</scope>
    <source>
        <strain evidence="3">KGMB11183</strain>
    </source>
</reference>
<feature type="region of interest" description="Disordered" evidence="1">
    <location>
        <begin position="92"/>
        <end position="117"/>
    </location>
</feature>
<sequence length="155" mass="17743">MKDRIAQIMQKEGLSNVEFAEKIGISTSSLSHIFNGRNKPSLEVVMRIHKAYPHINLNWLLYGEGPMTEESQEEKPEAISGIDFMWDNTSEKPEIAANPSDASDFGQKNGSNNPIYPTKEIVREEIKYIEKPHPKITEIRIFFDNGTYEVFKPDK</sequence>
<dbReference type="Pfam" id="PF01381">
    <property type="entry name" value="HTH_3"/>
    <property type="match status" value="1"/>
</dbReference>
<dbReference type="SMART" id="SM00530">
    <property type="entry name" value="HTH_XRE"/>
    <property type="match status" value="1"/>
</dbReference>
<evidence type="ECO:0000256" key="1">
    <source>
        <dbReference type="SAM" id="MobiDB-lite"/>
    </source>
</evidence>
<dbReference type="InterPro" id="IPR010982">
    <property type="entry name" value="Lambda_DNA-bd_dom_sf"/>
</dbReference>
<evidence type="ECO:0000259" key="2">
    <source>
        <dbReference type="PROSITE" id="PS50943"/>
    </source>
</evidence>
<dbReference type="Gene3D" id="1.10.260.40">
    <property type="entry name" value="lambda repressor-like DNA-binding domains"/>
    <property type="match status" value="1"/>
</dbReference>
<dbReference type="EMBL" id="JAPZVM010000001">
    <property type="protein sequence ID" value="MCZ8371378.1"/>
    <property type="molecule type" value="Genomic_DNA"/>
</dbReference>
<dbReference type="PROSITE" id="PS50943">
    <property type="entry name" value="HTH_CROC1"/>
    <property type="match status" value="1"/>
</dbReference>
<feature type="compositionally biased region" description="Polar residues" evidence="1">
    <location>
        <begin position="106"/>
        <end position="115"/>
    </location>
</feature>
<feature type="domain" description="HTH cro/C1-type" evidence="2">
    <location>
        <begin position="5"/>
        <end position="60"/>
    </location>
</feature>
<proteinExistence type="predicted"/>
<name>A0ABT4PED6_9BACT</name>
<evidence type="ECO:0000313" key="4">
    <source>
        <dbReference type="Proteomes" id="UP001141933"/>
    </source>
</evidence>
<dbReference type="Proteomes" id="UP001141933">
    <property type="component" value="Unassembled WGS sequence"/>
</dbReference>
<dbReference type="InterPro" id="IPR001387">
    <property type="entry name" value="Cro/C1-type_HTH"/>
</dbReference>
<gene>
    <name evidence="3" type="ORF">O6P32_01465</name>
</gene>
<organism evidence="3 4">
    <name type="scientific">Phocaeicola acetigenes</name>
    <dbReference type="NCBI Taxonomy" id="3016083"/>
    <lineage>
        <taxon>Bacteria</taxon>
        <taxon>Pseudomonadati</taxon>
        <taxon>Bacteroidota</taxon>
        <taxon>Bacteroidia</taxon>
        <taxon>Bacteroidales</taxon>
        <taxon>Bacteroidaceae</taxon>
        <taxon>Phocaeicola</taxon>
    </lineage>
</organism>
<dbReference type="CDD" id="cd00093">
    <property type="entry name" value="HTH_XRE"/>
    <property type="match status" value="1"/>
</dbReference>
<evidence type="ECO:0000313" key="3">
    <source>
        <dbReference type="EMBL" id="MCZ8371378.1"/>
    </source>
</evidence>
<comment type="caution">
    <text evidence="3">The sequence shown here is derived from an EMBL/GenBank/DDBJ whole genome shotgun (WGS) entry which is preliminary data.</text>
</comment>
<protein>
    <submittedName>
        <fullName evidence="3">Helix-turn-helix transcriptional regulator</fullName>
    </submittedName>
</protein>
<keyword evidence="4" id="KW-1185">Reference proteome</keyword>